<dbReference type="InterPro" id="IPR050687">
    <property type="entry name" value="Dynein_IC"/>
</dbReference>
<proteinExistence type="predicted"/>
<dbReference type="PROSITE" id="PS50082">
    <property type="entry name" value="WD_REPEATS_2"/>
    <property type="match status" value="1"/>
</dbReference>
<dbReference type="SMART" id="SM00320">
    <property type="entry name" value="WD40"/>
    <property type="match status" value="5"/>
</dbReference>
<dbReference type="InterPro" id="IPR015943">
    <property type="entry name" value="WD40/YVTN_repeat-like_dom_sf"/>
</dbReference>
<dbReference type="Pfam" id="PF00400">
    <property type="entry name" value="WD40"/>
    <property type="match status" value="2"/>
</dbReference>
<evidence type="ECO:0000256" key="5">
    <source>
        <dbReference type="ARBA" id="ARBA00022846"/>
    </source>
</evidence>
<keyword evidence="7" id="KW-0206">Cytoskeleton</keyword>
<dbReference type="InterPro" id="IPR036322">
    <property type="entry name" value="WD40_repeat_dom_sf"/>
</dbReference>
<evidence type="ECO:0000313" key="13">
    <source>
        <dbReference type="EMBL" id="KAK8882231.1"/>
    </source>
</evidence>
<keyword evidence="5" id="KW-0282">Flagellum</keyword>
<reference evidence="13 14" key="1">
    <citation type="submission" date="2024-04" db="EMBL/GenBank/DDBJ databases">
        <title>Tritrichomonas musculus Genome.</title>
        <authorList>
            <person name="Alves-Ferreira E."/>
            <person name="Grigg M."/>
            <person name="Lorenzi H."/>
            <person name="Galac M."/>
        </authorList>
    </citation>
    <scope>NUCLEOTIDE SEQUENCE [LARGE SCALE GENOMIC DNA]</scope>
    <source>
        <strain evidence="13 14">EAF2021</strain>
    </source>
</reference>
<gene>
    <name evidence="13" type="ORF">M9Y10_044872</name>
</gene>
<keyword evidence="3 12" id="KW-0853">WD repeat</keyword>
<evidence type="ECO:0000256" key="2">
    <source>
        <dbReference type="ARBA" id="ARBA00022490"/>
    </source>
</evidence>
<name>A0ABR2JUV1_9EUKA</name>
<evidence type="ECO:0000256" key="10">
    <source>
        <dbReference type="ARBA" id="ARBA00040002"/>
    </source>
</evidence>
<keyword evidence="2" id="KW-0963">Cytoplasm</keyword>
<protein>
    <recommendedName>
        <fullName evidence="10">Dynein axonemal intermediate chain 4</fullName>
    </recommendedName>
    <alternativeName>
        <fullName evidence="11">WD repeat-containing protein 78</fullName>
    </alternativeName>
</protein>
<evidence type="ECO:0000256" key="8">
    <source>
        <dbReference type="ARBA" id="ARBA00023273"/>
    </source>
</evidence>
<accession>A0ABR2JUV1</accession>
<evidence type="ECO:0000256" key="7">
    <source>
        <dbReference type="ARBA" id="ARBA00023212"/>
    </source>
</evidence>
<keyword evidence="6" id="KW-0969">Cilium</keyword>
<evidence type="ECO:0000256" key="6">
    <source>
        <dbReference type="ARBA" id="ARBA00023069"/>
    </source>
</evidence>
<sequence>MDTSGPSKGADADAQKTQINEDVNIYLNETPTIFLWQQPTSCANSAGPEAEAVNAANKRYTDFCQAIATSENYTGRGVLTFHLFTKDKESQTDEVKRVEEEVQLDLHNLVDADKQKKAEKEITPFELLHESCHPLASHEWSKTKEEDLKKSDIKVNFGPNSSESTAIMHEMKTIGNSLFVLERMVQQNIHLDKILSYTSPAAEVDSPNVESLLKFQNLITNYRPVTGLSFNPSSVNFFAASYGPVAENQKIAGKKTPEGLICVWNILNPSQPERIIETESSPTSIKFSEGVPYLIAAGFSDGAVGLFDIRQKKCECIAMSTVENGSHEGTVGEVVFQQRTDTRVRSEAVVSVAAGGRVTQWTVANGLEHKDLVTLKKLKVVGKENETQTLRYEDLHCISFSQSQPNIYVVGSEDGALFVCDTQYNEDFTQKLLFHFRSVLSVKFSPIAPNWFISGSCDGSAAVWNTHRQTPVAAFYLTKGTFNDIEWSPISGTVFAAACSDGECKIWDISLDSVDPVARLSPYDKKEFTSLDWSPHLPVFISGTVAGIVYLTKVVGLASLTSGRSKEEEVKRFTSVIQMMSNQE</sequence>
<dbReference type="Gene3D" id="2.130.10.10">
    <property type="entry name" value="YVTN repeat-like/Quinoprotein amine dehydrogenase"/>
    <property type="match status" value="2"/>
</dbReference>
<organism evidence="13 14">
    <name type="scientific">Tritrichomonas musculus</name>
    <dbReference type="NCBI Taxonomy" id="1915356"/>
    <lineage>
        <taxon>Eukaryota</taxon>
        <taxon>Metamonada</taxon>
        <taxon>Parabasalia</taxon>
        <taxon>Tritrichomonadida</taxon>
        <taxon>Tritrichomonadidae</taxon>
        <taxon>Tritrichomonas</taxon>
    </lineage>
</organism>
<evidence type="ECO:0000256" key="11">
    <source>
        <dbReference type="ARBA" id="ARBA00041557"/>
    </source>
</evidence>
<dbReference type="SUPFAM" id="SSF50978">
    <property type="entry name" value="WD40 repeat-like"/>
    <property type="match status" value="1"/>
</dbReference>
<evidence type="ECO:0000256" key="12">
    <source>
        <dbReference type="PROSITE-ProRule" id="PRU00221"/>
    </source>
</evidence>
<evidence type="ECO:0000256" key="9">
    <source>
        <dbReference type="ARBA" id="ARBA00024190"/>
    </source>
</evidence>
<dbReference type="PANTHER" id="PTHR12442:SF12">
    <property type="entry name" value="DYNEIN AXONEMAL INTERMEDIATE CHAIN 4"/>
    <property type="match status" value="1"/>
</dbReference>
<evidence type="ECO:0000256" key="1">
    <source>
        <dbReference type="ARBA" id="ARBA00004611"/>
    </source>
</evidence>
<feature type="repeat" description="WD" evidence="12">
    <location>
        <begin position="432"/>
        <end position="474"/>
    </location>
</feature>
<keyword evidence="14" id="KW-1185">Reference proteome</keyword>
<dbReference type="EMBL" id="JAPFFF010000009">
    <property type="protein sequence ID" value="KAK8882231.1"/>
    <property type="molecule type" value="Genomic_DNA"/>
</dbReference>
<evidence type="ECO:0000313" key="14">
    <source>
        <dbReference type="Proteomes" id="UP001470230"/>
    </source>
</evidence>
<dbReference type="Proteomes" id="UP001470230">
    <property type="component" value="Unassembled WGS sequence"/>
</dbReference>
<evidence type="ECO:0000256" key="3">
    <source>
        <dbReference type="ARBA" id="ARBA00022574"/>
    </source>
</evidence>
<keyword evidence="4" id="KW-0677">Repeat</keyword>
<keyword evidence="8" id="KW-0966">Cell projection</keyword>
<dbReference type="PANTHER" id="PTHR12442">
    <property type="entry name" value="DYNEIN INTERMEDIATE CHAIN"/>
    <property type="match status" value="1"/>
</dbReference>
<evidence type="ECO:0000256" key="4">
    <source>
        <dbReference type="ARBA" id="ARBA00022737"/>
    </source>
</evidence>
<dbReference type="InterPro" id="IPR001680">
    <property type="entry name" value="WD40_rpt"/>
</dbReference>
<comment type="caution">
    <text evidence="13">The sequence shown here is derived from an EMBL/GenBank/DDBJ whole genome shotgun (WGS) entry which is preliminary data.</text>
</comment>
<comment type="subcellular location">
    <subcellularLocation>
        <location evidence="1">Cytoplasm</location>
        <location evidence="1">Cytoskeleton</location>
        <location evidence="1">Flagellum axoneme</location>
    </subcellularLocation>
    <subcellularLocation>
        <location evidence="9">Dynein axonemal particle</location>
    </subcellularLocation>
</comment>